<evidence type="ECO:0000313" key="4">
    <source>
        <dbReference type="Proteomes" id="UP001552299"/>
    </source>
</evidence>
<dbReference type="AlphaFoldDB" id="A0ABD0TTR1"/>
<feature type="compositionally biased region" description="Polar residues" evidence="1">
    <location>
        <begin position="39"/>
        <end position="57"/>
    </location>
</feature>
<evidence type="ECO:0000256" key="1">
    <source>
        <dbReference type="SAM" id="MobiDB-lite"/>
    </source>
</evidence>
<proteinExistence type="predicted"/>
<dbReference type="EMBL" id="JANQDX010000026">
    <property type="protein sequence ID" value="KAL0903049.1"/>
    <property type="molecule type" value="Genomic_DNA"/>
</dbReference>
<name>A0ABD0TTR1_DENTH</name>
<comment type="caution">
    <text evidence="2">The sequence shown here is derived from an EMBL/GenBank/DDBJ whole genome shotgun (WGS) entry which is preliminary data.</text>
</comment>
<keyword evidence="4" id="KW-1185">Reference proteome</keyword>
<feature type="region of interest" description="Disordered" evidence="1">
    <location>
        <begin position="35"/>
        <end position="80"/>
    </location>
</feature>
<protein>
    <submittedName>
        <fullName evidence="2">Uncharacterized protein</fullName>
    </submittedName>
</protein>
<evidence type="ECO:0000313" key="2">
    <source>
        <dbReference type="EMBL" id="KAL0903041.1"/>
    </source>
</evidence>
<dbReference type="EMBL" id="JANQDX010000026">
    <property type="protein sequence ID" value="KAL0903041.1"/>
    <property type="molecule type" value="Genomic_DNA"/>
</dbReference>
<organism evidence="2 4">
    <name type="scientific">Dendrobium thyrsiflorum</name>
    <name type="common">Pinecone-like raceme dendrobium</name>
    <name type="synonym">Orchid</name>
    <dbReference type="NCBI Taxonomy" id="117978"/>
    <lineage>
        <taxon>Eukaryota</taxon>
        <taxon>Viridiplantae</taxon>
        <taxon>Streptophyta</taxon>
        <taxon>Embryophyta</taxon>
        <taxon>Tracheophyta</taxon>
        <taxon>Spermatophyta</taxon>
        <taxon>Magnoliopsida</taxon>
        <taxon>Liliopsida</taxon>
        <taxon>Asparagales</taxon>
        <taxon>Orchidaceae</taxon>
        <taxon>Epidendroideae</taxon>
        <taxon>Malaxideae</taxon>
        <taxon>Dendrobiinae</taxon>
        <taxon>Dendrobium</taxon>
    </lineage>
</organism>
<dbReference type="Proteomes" id="UP001552299">
    <property type="component" value="Unassembled WGS sequence"/>
</dbReference>
<gene>
    <name evidence="2" type="ORF">M5K25_028250</name>
    <name evidence="3" type="ORF">M5K25_028258</name>
</gene>
<sequence>MAAFVLIQFIRLKGTRRLASVPGEEFHFHQNFLKERGKASTTASPPLPSLRNTNRLRQQWFRKQGPPRTHPKQKTRQQHEAKITYRILKQSFFHSIQHSKPGFDRLPPKHRVDLLFSPEIGVVSRA</sequence>
<evidence type="ECO:0000313" key="3">
    <source>
        <dbReference type="EMBL" id="KAL0903049.1"/>
    </source>
</evidence>
<accession>A0ABD0TTR1</accession>
<reference evidence="2 4" key="1">
    <citation type="journal article" date="2024" name="Plant Biotechnol. J.">
        <title>Dendrobium thyrsiflorum genome and its molecular insights into genes involved in important horticultural traits.</title>
        <authorList>
            <person name="Chen B."/>
            <person name="Wang J.Y."/>
            <person name="Zheng P.J."/>
            <person name="Li K.L."/>
            <person name="Liang Y.M."/>
            <person name="Chen X.F."/>
            <person name="Zhang C."/>
            <person name="Zhao X."/>
            <person name="He X."/>
            <person name="Zhang G.Q."/>
            <person name="Liu Z.J."/>
            <person name="Xu Q."/>
        </authorList>
    </citation>
    <scope>NUCLEOTIDE SEQUENCE [LARGE SCALE GENOMIC DNA]</scope>
    <source>
        <strain evidence="2">GZMU011</strain>
    </source>
</reference>